<name>A0A6A5BCH7_NAEFO</name>
<evidence type="ECO:0000313" key="7">
    <source>
        <dbReference type="EMBL" id="KAF0974787.1"/>
    </source>
</evidence>
<dbReference type="VEuPathDB" id="AmoebaDB:NF0090210"/>
<dbReference type="GO" id="GO:0046872">
    <property type="term" value="F:metal ion binding"/>
    <property type="evidence" value="ECO:0007669"/>
    <property type="project" value="UniProtKB-KW"/>
</dbReference>
<dbReference type="CDD" id="cd00143">
    <property type="entry name" value="PP2Cc"/>
    <property type="match status" value="1"/>
</dbReference>
<dbReference type="Pfam" id="PF00481">
    <property type="entry name" value="PP2C"/>
    <property type="match status" value="2"/>
</dbReference>
<feature type="region of interest" description="Disordered" evidence="5">
    <location>
        <begin position="121"/>
        <end position="211"/>
    </location>
</feature>
<dbReference type="OMA" id="MSIRMEP"/>
<sequence>MSPQEKHGRGDSTIASSPSSSSSSVVKTKHTSTTTTTSSSSSNKPFQLVNQIDQLLVKEEDPISSPLIINIMDQVSDMMKLNSSNDKVVLLLEDDDHRSEEVVLNNNNSITITTESKTYEITTTTESSPISSSNTVPPKTTTSNNTINSTTTPTTSTTTSSSPTPTITIINSNSVTIQSSSPSSSTYENIERMTSQRNQRKSEMKRKSKNANTMSIRMEPIQSELLENDWLLAGYAEKQGRRSTMEDALVCELTFRQHEHVQFENKYESFVGIYDGHGGSSTSKLVSETLHLVFKEKLNQYEQFLEMKRILQEEEEEENEETLRMSSTTTTATTTTTTTTNGTTLTQTSNGTPHNYIRSGSKYFGLLNEKERLQVQEGHSILTREELIEAATEKALSLVKYLNEHLQFKEKEQKTEEQSIDVLDVHTLSTMSRREIIPLLIRETFLEVNENICKGQDTRDGSTASVVYIPYVEERTLFVGNVGDSRVVLCRSGEPIRLTVDHRPSEIDERRRVKDAGGTIYGNRVNACLAVTRAIGDKSLHPYVISDASTMVVDLMFDRDEFLVIACDGLWDYVSEEDVVKTVRFENDPVQASIILRDLAYDKGSTDNISVIVVRFKPNVLQEYLDQ</sequence>
<dbReference type="VEuPathDB" id="AmoebaDB:NfTy_077070"/>
<evidence type="ECO:0000256" key="1">
    <source>
        <dbReference type="ARBA" id="ARBA00022723"/>
    </source>
</evidence>
<keyword evidence="2 4" id="KW-0378">Hydrolase</keyword>
<dbReference type="InterPro" id="IPR036457">
    <property type="entry name" value="PPM-type-like_dom_sf"/>
</dbReference>
<dbReference type="OrthoDB" id="10264738at2759"/>
<evidence type="ECO:0000313" key="8">
    <source>
        <dbReference type="Proteomes" id="UP000444721"/>
    </source>
</evidence>
<feature type="compositionally biased region" description="Low complexity" evidence="5">
    <location>
        <begin position="12"/>
        <end position="42"/>
    </location>
</feature>
<evidence type="ECO:0000256" key="2">
    <source>
        <dbReference type="ARBA" id="ARBA00022801"/>
    </source>
</evidence>
<dbReference type="VEuPathDB" id="AmoebaDB:FDP41_006261"/>
<dbReference type="RefSeq" id="XP_044559500.1">
    <property type="nucleotide sequence ID" value="XM_044709877.1"/>
</dbReference>
<gene>
    <name evidence="7" type="ORF">FDP41_006261</name>
</gene>
<dbReference type="PROSITE" id="PS01032">
    <property type="entry name" value="PPM_1"/>
    <property type="match status" value="1"/>
</dbReference>
<keyword evidence="8" id="KW-1185">Reference proteome</keyword>
<evidence type="ECO:0000256" key="3">
    <source>
        <dbReference type="ARBA" id="ARBA00022912"/>
    </source>
</evidence>
<keyword evidence="3 4" id="KW-0904">Protein phosphatase</keyword>
<comment type="caution">
    <text evidence="7">The sequence shown here is derived from an EMBL/GenBank/DDBJ whole genome shotgun (WGS) entry which is preliminary data.</text>
</comment>
<feature type="compositionally biased region" description="Basic and acidic residues" evidence="5">
    <location>
        <begin position="1"/>
        <end position="10"/>
    </location>
</feature>
<feature type="compositionally biased region" description="Low complexity" evidence="5">
    <location>
        <begin position="121"/>
        <end position="186"/>
    </location>
</feature>
<comment type="similarity">
    <text evidence="4">Belongs to the PP2C family.</text>
</comment>
<reference evidence="7 8" key="1">
    <citation type="journal article" date="2019" name="Sci. Rep.">
        <title>Nanopore sequencing improves the draft genome of the human pathogenic amoeba Naegleria fowleri.</title>
        <authorList>
            <person name="Liechti N."/>
            <person name="Schurch N."/>
            <person name="Bruggmann R."/>
            <person name="Wittwer M."/>
        </authorList>
    </citation>
    <scope>NUCLEOTIDE SEQUENCE [LARGE SCALE GENOMIC DNA]</scope>
    <source>
        <strain evidence="7 8">ATCC 30894</strain>
    </source>
</reference>
<evidence type="ECO:0000256" key="5">
    <source>
        <dbReference type="SAM" id="MobiDB-lite"/>
    </source>
</evidence>
<dbReference type="InterPro" id="IPR001932">
    <property type="entry name" value="PPM-type_phosphatase-like_dom"/>
</dbReference>
<dbReference type="AlphaFoldDB" id="A0A6A5BCH7"/>
<dbReference type="InterPro" id="IPR015655">
    <property type="entry name" value="PP2C"/>
</dbReference>
<dbReference type="PROSITE" id="PS51746">
    <property type="entry name" value="PPM_2"/>
    <property type="match status" value="1"/>
</dbReference>
<protein>
    <recommendedName>
        <fullName evidence="6">PPM-type phosphatase domain-containing protein</fullName>
    </recommendedName>
</protein>
<dbReference type="PANTHER" id="PTHR47992">
    <property type="entry name" value="PROTEIN PHOSPHATASE"/>
    <property type="match status" value="1"/>
</dbReference>
<evidence type="ECO:0000259" key="6">
    <source>
        <dbReference type="PROSITE" id="PS51746"/>
    </source>
</evidence>
<feature type="domain" description="PPM-type phosphatase" evidence="6">
    <location>
        <begin position="232"/>
        <end position="616"/>
    </location>
</feature>
<dbReference type="Gene3D" id="3.60.40.10">
    <property type="entry name" value="PPM-type phosphatase domain"/>
    <property type="match status" value="2"/>
</dbReference>
<accession>A0A6A5BCH7</accession>
<dbReference type="GO" id="GO:0004722">
    <property type="term" value="F:protein serine/threonine phosphatase activity"/>
    <property type="evidence" value="ECO:0007669"/>
    <property type="project" value="InterPro"/>
</dbReference>
<dbReference type="Proteomes" id="UP000444721">
    <property type="component" value="Unassembled WGS sequence"/>
</dbReference>
<keyword evidence="1" id="KW-0479">Metal-binding</keyword>
<dbReference type="SMART" id="SM00332">
    <property type="entry name" value="PP2Cc"/>
    <property type="match status" value="1"/>
</dbReference>
<dbReference type="GeneID" id="68113479"/>
<evidence type="ECO:0000256" key="4">
    <source>
        <dbReference type="RuleBase" id="RU003465"/>
    </source>
</evidence>
<feature type="region of interest" description="Disordered" evidence="5">
    <location>
        <begin position="1"/>
        <end position="44"/>
    </location>
</feature>
<dbReference type="InterPro" id="IPR000222">
    <property type="entry name" value="PP2C_BS"/>
</dbReference>
<feature type="region of interest" description="Disordered" evidence="5">
    <location>
        <begin position="315"/>
        <end position="354"/>
    </location>
</feature>
<proteinExistence type="inferred from homology"/>
<dbReference type="EMBL" id="VFQX01000051">
    <property type="protein sequence ID" value="KAF0974787.1"/>
    <property type="molecule type" value="Genomic_DNA"/>
</dbReference>
<organism evidence="7 8">
    <name type="scientific">Naegleria fowleri</name>
    <name type="common">Brain eating amoeba</name>
    <dbReference type="NCBI Taxonomy" id="5763"/>
    <lineage>
        <taxon>Eukaryota</taxon>
        <taxon>Discoba</taxon>
        <taxon>Heterolobosea</taxon>
        <taxon>Tetramitia</taxon>
        <taxon>Eutetramitia</taxon>
        <taxon>Vahlkampfiidae</taxon>
        <taxon>Naegleria</taxon>
    </lineage>
</organism>
<feature type="compositionally biased region" description="Low complexity" evidence="5">
    <location>
        <begin position="327"/>
        <end position="352"/>
    </location>
</feature>
<dbReference type="SUPFAM" id="SSF81606">
    <property type="entry name" value="PP2C-like"/>
    <property type="match status" value="1"/>
</dbReference>